<evidence type="ECO:0000256" key="5">
    <source>
        <dbReference type="ARBA" id="ARBA00022692"/>
    </source>
</evidence>
<evidence type="ECO:0000256" key="4">
    <source>
        <dbReference type="ARBA" id="ARBA00020824"/>
    </source>
</evidence>
<evidence type="ECO:0000256" key="11">
    <source>
        <dbReference type="SAM" id="Phobius"/>
    </source>
</evidence>
<comment type="caution">
    <text evidence="13">The sequence shown here is derived from an EMBL/GenBank/DDBJ whole genome shotgun (WGS) entry which is preliminary data.</text>
</comment>
<gene>
    <name evidence="13" type="ORF">HUJ06_006225</name>
</gene>
<evidence type="ECO:0000313" key="13">
    <source>
        <dbReference type="EMBL" id="DAD35585.1"/>
    </source>
</evidence>
<dbReference type="InterPro" id="IPR011678">
    <property type="entry name" value="EMC1_C"/>
</dbReference>
<keyword evidence="9 11" id="KW-0472">Membrane</keyword>
<proteinExistence type="inferred from homology"/>
<comment type="similarity">
    <text evidence="2">Belongs to the EMC1 family.</text>
</comment>
<dbReference type="Pfam" id="PF07774">
    <property type="entry name" value="EMC1_C"/>
    <property type="match status" value="1"/>
</dbReference>
<dbReference type="PANTHER" id="PTHR21573:SF0">
    <property type="entry name" value="ER MEMBRANE PROTEIN COMPLEX SUBUNIT 1"/>
    <property type="match status" value="1"/>
</dbReference>
<dbReference type="InterPro" id="IPR011047">
    <property type="entry name" value="Quinoprotein_ADH-like_sf"/>
</dbReference>
<evidence type="ECO:0000256" key="9">
    <source>
        <dbReference type="ARBA" id="ARBA00023136"/>
    </source>
</evidence>
<evidence type="ECO:0000313" key="14">
    <source>
        <dbReference type="Proteomes" id="UP000607653"/>
    </source>
</evidence>
<keyword evidence="10" id="KW-0325">Glycoprotein</keyword>
<dbReference type="InterPro" id="IPR026895">
    <property type="entry name" value="EMC1"/>
</dbReference>
<dbReference type="EMBL" id="DUZY01000004">
    <property type="protein sequence ID" value="DAD35585.1"/>
    <property type="molecule type" value="Genomic_DNA"/>
</dbReference>
<evidence type="ECO:0000256" key="6">
    <source>
        <dbReference type="ARBA" id="ARBA00022729"/>
    </source>
</evidence>
<evidence type="ECO:0000259" key="12">
    <source>
        <dbReference type="Pfam" id="PF07774"/>
    </source>
</evidence>
<dbReference type="GO" id="GO:0072546">
    <property type="term" value="C:EMC complex"/>
    <property type="evidence" value="ECO:0007669"/>
    <property type="project" value="InterPro"/>
</dbReference>
<evidence type="ECO:0000256" key="3">
    <source>
        <dbReference type="ARBA" id="ARBA00011276"/>
    </source>
</evidence>
<comment type="subcellular location">
    <subcellularLocation>
        <location evidence="1">Endoplasmic reticulum membrane</location>
        <topology evidence="1">Single-pass type I membrane protein</topology>
    </subcellularLocation>
</comment>
<keyword evidence="5 11" id="KW-0812">Transmembrane</keyword>
<evidence type="ECO:0000256" key="8">
    <source>
        <dbReference type="ARBA" id="ARBA00022989"/>
    </source>
</evidence>
<keyword evidence="7" id="KW-0256">Endoplasmic reticulum</keyword>
<reference evidence="13 14" key="1">
    <citation type="journal article" date="2020" name="Mol. Biol. Evol.">
        <title>Distinct Expression and Methylation Patterns for Genes with Different Fates following a Single Whole-Genome Duplication in Flowering Plants.</title>
        <authorList>
            <person name="Shi T."/>
            <person name="Rahmani R.S."/>
            <person name="Gugger P.F."/>
            <person name="Wang M."/>
            <person name="Li H."/>
            <person name="Zhang Y."/>
            <person name="Li Z."/>
            <person name="Wang Q."/>
            <person name="Van de Peer Y."/>
            <person name="Marchal K."/>
            <person name="Chen J."/>
        </authorList>
    </citation>
    <scope>NUCLEOTIDE SEQUENCE [LARGE SCALE GENOMIC DNA]</scope>
    <source>
        <tissue evidence="13">Leaf</tissue>
    </source>
</reference>
<protein>
    <recommendedName>
        <fullName evidence="4">ER membrane protein complex subunit 1</fullName>
    </recommendedName>
</protein>
<keyword evidence="14" id="KW-1185">Reference proteome</keyword>
<comment type="subunit">
    <text evidence="3">Component of the ER membrane protein complex (EMC).</text>
</comment>
<sequence>MDESFDLFYCFLFVDQKPVNIPLGWTYINGGNPSILVVGKCGLGFDALGVLSFVDSYTGKDFVSLNLAYSVAQAIDILQRELPNIYWYSVESEDIIRGHAIEGNCILEVEDDYCFNTRELLWFVLRLRLIAYQDVMCKYISRNLLFVAAVSPKGAVYLIDIITDRILHRVTHFGSQGPIHAIFSENWIVYHYFNLRAHRYEMSVIEIYDQSRADNKDVWKLVLGKHNLTSAVSSYSRPEGITSKQLLIGTIGDQVLALDKRNLDPRRSIDPTRTEREGIIPLTDSLPIIPQSYVTHSLKVEGLWGIVTVLAKLESTSLVFAYGVDLFFTRIAPSRTYDSLTEDFSYALLLITVVALISAIFVTWILCENMDLRDKRR</sequence>
<evidence type="ECO:0000256" key="10">
    <source>
        <dbReference type="ARBA" id="ARBA00023180"/>
    </source>
</evidence>
<feature type="domain" description="ER membrane protein complex subunit 1 C-terminal" evidence="12">
    <location>
        <begin position="184"/>
        <end position="373"/>
    </location>
</feature>
<keyword evidence="6" id="KW-0732">Signal</keyword>
<evidence type="ECO:0000256" key="7">
    <source>
        <dbReference type="ARBA" id="ARBA00022824"/>
    </source>
</evidence>
<dbReference type="AlphaFoldDB" id="A0A822YWR4"/>
<dbReference type="Proteomes" id="UP000607653">
    <property type="component" value="Unassembled WGS sequence"/>
</dbReference>
<organism evidence="13 14">
    <name type="scientific">Nelumbo nucifera</name>
    <name type="common">Sacred lotus</name>
    <dbReference type="NCBI Taxonomy" id="4432"/>
    <lineage>
        <taxon>Eukaryota</taxon>
        <taxon>Viridiplantae</taxon>
        <taxon>Streptophyta</taxon>
        <taxon>Embryophyta</taxon>
        <taxon>Tracheophyta</taxon>
        <taxon>Spermatophyta</taxon>
        <taxon>Magnoliopsida</taxon>
        <taxon>Proteales</taxon>
        <taxon>Nelumbonaceae</taxon>
        <taxon>Nelumbo</taxon>
    </lineage>
</organism>
<dbReference type="PANTHER" id="PTHR21573">
    <property type="entry name" value="ER MEMBRANE PROTEIN COMPLEX SUBUNIT 1"/>
    <property type="match status" value="1"/>
</dbReference>
<keyword evidence="8 11" id="KW-1133">Transmembrane helix</keyword>
<evidence type="ECO:0000256" key="1">
    <source>
        <dbReference type="ARBA" id="ARBA00004115"/>
    </source>
</evidence>
<accession>A0A822YWR4</accession>
<name>A0A822YWR4_NELNU</name>
<dbReference type="SUPFAM" id="SSF50998">
    <property type="entry name" value="Quinoprotein alcohol dehydrogenase-like"/>
    <property type="match status" value="1"/>
</dbReference>
<evidence type="ECO:0000256" key="2">
    <source>
        <dbReference type="ARBA" id="ARBA00007904"/>
    </source>
</evidence>
<feature type="transmembrane region" description="Helical" evidence="11">
    <location>
        <begin position="344"/>
        <end position="367"/>
    </location>
</feature>